<gene>
    <name evidence="1" type="ORF">LKMONMHP_4656</name>
</gene>
<evidence type="ECO:0000313" key="2">
    <source>
        <dbReference type="Proteomes" id="UP001055156"/>
    </source>
</evidence>
<sequence length="44" mass="4860">MSQFLPGMLVILLIAVLIVAPAVSQHRYDTHRVAQDEGERGLDV</sequence>
<accession>A0ABQ4TI02</accession>
<protein>
    <submittedName>
        <fullName evidence="1">Uncharacterized protein</fullName>
    </submittedName>
</protein>
<reference evidence="1" key="1">
    <citation type="journal article" date="2021" name="Front. Microbiol.">
        <title>Comprehensive Comparative Genomics and Phenotyping of Methylobacterium Species.</title>
        <authorList>
            <person name="Alessa O."/>
            <person name="Ogura Y."/>
            <person name="Fujitani Y."/>
            <person name="Takami H."/>
            <person name="Hayashi T."/>
            <person name="Sahin N."/>
            <person name="Tani A."/>
        </authorList>
    </citation>
    <scope>NUCLEOTIDE SEQUENCE</scope>
    <source>
        <strain evidence="1">NBRC 15689</strain>
    </source>
</reference>
<organism evidence="1 2">
    <name type="scientific">Methylobacterium organophilum</name>
    <dbReference type="NCBI Taxonomy" id="410"/>
    <lineage>
        <taxon>Bacteria</taxon>
        <taxon>Pseudomonadati</taxon>
        <taxon>Pseudomonadota</taxon>
        <taxon>Alphaproteobacteria</taxon>
        <taxon>Hyphomicrobiales</taxon>
        <taxon>Methylobacteriaceae</taxon>
        <taxon>Methylobacterium</taxon>
    </lineage>
</organism>
<proteinExistence type="predicted"/>
<evidence type="ECO:0000313" key="1">
    <source>
        <dbReference type="EMBL" id="GJE29770.1"/>
    </source>
</evidence>
<dbReference type="EMBL" id="BPQV01000020">
    <property type="protein sequence ID" value="GJE29770.1"/>
    <property type="molecule type" value="Genomic_DNA"/>
</dbReference>
<reference evidence="1" key="2">
    <citation type="submission" date="2021-08" db="EMBL/GenBank/DDBJ databases">
        <authorList>
            <person name="Tani A."/>
            <person name="Ola A."/>
            <person name="Ogura Y."/>
            <person name="Katsura K."/>
            <person name="Hayashi T."/>
        </authorList>
    </citation>
    <scope>NUCLEOTIDE SEQUENCE</scope>
    <source>
        <strain evidence="1">NBRC 15689</strain>
    </source>
</reference>
<dbReference type="RefSeq" id="WP_283206556.1">
    <property type="nucleotide sequence ID" value="NZ_BPQV01000020.1"/>
</dbReference>
<name>A0ABQ4TI02_METOR</name>
<comment type="caution">
    <text evidence="1">The sequence shown here is derived from an EMBL/GenBank/DDBJ whole genome shotgun (WGS) entry which is preliminary data.</text>
</comment>
<dbReference type="Proteomes" id="UP001055156">
    <property type="component" value="Unassembled WGS sequence"/>
</dbReference>
<keyword evidence="2" id="KW-1185">Reference proteome</keyword>